<keyword evidence="3" id="KW-0614">Plasmid</keyword>
<gene>
    <name evidence="3" type="primary">omaA2</name>
    <name evidence="3" type="ordered locus">AZOLI_p10040</name>
</gene>
<dbReference type="GO" id="GO:0016020">
    <property type="term" value="C:membrane"/>
    <property type="evidence" value="ECO:0007669"/>
    <property type="project" value="InterPro"/>
</dbReference>
<evidence type="ECO:0000313" key="3">
    <source>
        <dbReference type="EMBL" id="CBS88364.1"/>
    </source>
</evidence>
<dbReference type="SUPFAM" id="SSF56935">
    <property type="entry name" value="Porins"/>
    <property type="match status" value="1"/>
</dbReference>
<evidence type="ECO:0000259" key="2">
    <source>
        <dbReference type="Pfam" id="PF13609"/>
    </source>
</evidence>
<evidence type="ECO:0000256" key="1">
    <source>
        <dbReference type="SAM" id="SignalP"/>
    </source>
</evidence>
<dbReference type="Proteomes" id="UP000005667">
    <property type="component" value="Plasmid AZO_p1"/>
</dbReference>
<dbReference type="OrthoDB" id="6758483at2"/>
<keyword evidence="4" id="KW-1185">Reference proteome</keyword>
<dbReference type="AlphaFoldDB" id="G7Z9Z0"/>
<organism evidence="3 4">
    <name type="scientific">Azospirillum lipoferum (strain 4B)</name>
    <dbReference type="NCBI Taxonomy" id="862719"/>
    <lineage>
        <taxon>Bacteria</taxon>
        <taxon>Pseudomonadati</taxon>
        <taxon>Pseudomonadota</taxon>
        <taxon>Alphaproteobacteria</taxon>
        <taxon>Rhodospirillales</taxon>
        <taxon>Azospirillaceae</taxon>
        <taxon>Azospirillum</taxon>
    </lineage>
</organism>
<dbReference type="Pfam" id="PF13609">
    <property type="entry name" value="Porin_4"/>
    <property type="match status" value="1"/>
</dbReference>
<reference evidence="4" key="1">
    <citation type="journal article" date="2011" name="PLoS Genet.">
        <title>Azospirillum genomes reveal transition of bacteria from aquatic to terrestrial environments.</title>
        <authorList>
            <person name="Wisniewski-Dye F."/>
            <person name="Borziak K."/>
            <person name="Khalsa-Moyers G."/>
            <person name="Alexandre G."/>
            <person name="Sukharnikov L.O."/>
            <person name="Wuichet K."/>
            <person name="Hurst G.B."/>
            <person name="McDonald W.H."/>
            <person name="Robertson J.S."/>
            <person name="Barbe V."/>
            <person name="Calteau A."/>
            <person name="Rouy Z."/>
            <person name="Mangenot S."/>
            <person name="Prigent-Combaret C."/>
            <person name="Normand P."/>
            <person name="Boyer M."/>
            <person name="Siguier P."/>
            <person name="Dessaux Y."/>
            <person name="Elmerich C."/>
            <person name="Condemine G."/>
            <person name="Krishnen G."/>
            <person name="Kennedy I."/>
            <person name="Paterson A.H."/>
            <person name="Gonzalez V."/>
            <person name="Mavingui P."/>
            <person name="Zhulin I.B."/>
        </authorList>
    </citation>
    <scope>NUCLEOTIDE SEQUENCE [LARGE SCALE GENOMIC DNA]</scope>
    <source>
        <strain evidence="4">4B</strain>
    </source>
</reference>
<dbReference type="EMBL" id="FQ311869">
    <property type="protein sequence ID" value="CBS88364.1"/>
    <property type="molecule type" value="Genomic_DNA"/>
</dbReference>
<dbReference type="GO" id="GO:0015288">
    <property type="term" value="F:porin activity"/>
    <property type="evidence" value="ECO:0007669"/>
    <property type="project" value="InterPro"/>
</dbReference>
<dbReference type="Gene3D" id="2.40.160.10">
    <property type="entry name" value="Porin"/>
    <property type="match status" value="1"/>
</dbReference>
<keyword evidence="1" id="KW-0732">Signal</keyword>
<dbReference type="InterPro" id="IPR033900">
    <property type="entry name" value="Gram_neg_porin_domain"/>
</dbReference>
<feature type="signal peptide" evidence="1">
    <location>
        <begin position="1"/>
        <end position="20"/>
    </location>
</feature>
<geneLocation type="plasmid" evidence="3 4">
    <name>AZO_p1</name>
</geneLocation>
<dbReference type="RefSeq" id="WP_014187833.1">
    <property type="nucleotide sequence ID" value="NC_016585.1"/>
</dbReference>
<name>G7Z9Z0_AZOL4</name>
<feature type="domain" description="Porin" evidence="2">
    <location>
        <begin position="10"/>
        <end position="378"/>
    </location>
</feature>
<protein>
    <submittedName>
        <fullName evidence="3">Major outer membrane protein OmaA</fullName>
    </submittedName>
</protein>
<feature type="chain" id="PRO_5003506736" evidence="1">
    <location>
        <begin position="21"/>
        <end position="398"/>
    </location>
</feature>
<dbReference type="InterPro" id="IPR023614">
    <property type="entry name" value="Porin_dom_sf"/>
</dbReference>
<evidence type="ECO:0000313" key="4">
    <source>
        <dbReference type="Proteomes" id="UP000005667"/>
    </source>
</evidence>
<proteinExistence type="predicted"/>
<dbReference type="HOGENOM" id="CLU_054338_0_0_5"/>
<dbReference type="KEGG" id="ali:AZOLI_p10040"/>
<accession>G7Z9Z0</accession>
<sequence>MNRYLLAGCAAVTLAAGAGAANAQAKFDVKVSGDAYFEAGYVSQDLDANTRSTEFRNRLRVNIIPTAKADNGLEYGARIRMRANSGASNARNTDADRAFIFAQGSFGMVRAGVVNSFSDETYVSAPSDYVSAFVEQPVFWVGPNNNINGTTTGSLAFGAAQTTRNTIVYPALAVDANSTKIVYFSPRFAGLQLGGSYTPRNDSSNTDVNRSQFTADSSANIMGTGIFENIWEVGANYSNSFGGVSVKASAGYMGGSAVAGASGIAYNDLTSWQAGVTIGYAGFSVGGSYTDFNRSGERQSFSATAGRPATEAQRNWTAGVQYSSGPLAVGANYKFGADAGRTDTPGSRHINVYEVGVGYTVAPGLTLQAQYDYVDTKGEVSTLDDKANVILARSILAF</sequence>